<geneLocation type="plasmid" evidence="1 2">
    <name>pOCEPR01</name>
</geneLocation>
<evidence type="ECO:0008006" key="3">
    <source>
        <dbReference type="Google" id="ProtNLM"/>
    </source>
</evidence>
<name>E4UAU0_OCEP5</name>
<sequence length="296" mass="33491">METSISSHPERGPWGNPRWRGNASGYFYKDLFEALGPKTFVDPMVGSGTSVEVAREMGIEAVGLDLHSGFNILRDSILEIVGRPADLVFSHPPYHDMIVYSGEVWGDEPHPDDLSRAGSVEEFADKLHQAVLNQRTATKPGGHYGVLIGDLRRQGRYYSFQAELIARLPTDELAAVLVKVQHNVSSNARNYRLRYPRIMHEYALLWRKQDRSTYQVIGAMAFPQKRRLEGTWRALVRQAMVEHGGEAALADLYRTLEEGAPERVRNNPHWKAKVRQVLQRHGDFRPLARGVWALAA</sequence>
<dbReference type="Gene3D" id="3.40.50.150">
    <property type="entry name" value="Vaccinia Virus protein VP39"/>
    <property type="match status" value="1"/>
</dbReference>
<evidence type="ECO:0000313" key="1">
    <source>
        <dbReference type="EMBL" id="ADR37725.1"/>
    </source>
</evidence>
<proteinExistence type="predicted"/>
<dbReference type="EMBL" id="CP002362">
    <property type="protein sequence ID" value="ADR37725.1"/>
    <property type="molecule type" value="Genomic_DNA"/>
</dbReference>
<evidence type="ECO:0000313" key="2">
    <source>
        <dbReference type="Proteomes" id="UP000008722"/>
    </source>
</evidence>
<dbReference type="SUPFAM" id="SSF53335">
    <property type="entry name" value="S-adenosyl-L-methionine-dependent methyltransferases"/>
    <property type="match status" value="1"/>
</dbReference>
<dbReference type="Proteomes" id="UP000008722">
    <property type="component" value="Plasmid pOCEPR01"/>
</dbReference>
<reference evidence="1 2" key="2">
    <citation type="journal article" date="2011" name="Stand. Genomic Sci.">
        <title>Complete genome sequence of Oceanithermus profundus type strain (506).</title>
        <authorList>
            <person name="Pati A."/>
            <person name="Zhang X."/>
            <person name="Lapidus A."/>
            <person name="Nolan M."/>
            <person name="Lucas S."/>
            <person name="Del Rio T.G."/>
            <person name="Tice H."/>
            <person name="Cheng J.F."/>
            <person name="Tapia R."/>
            <person name="Han C."/>
            <person name="Goodwin L."/>
            <person name="Pitluck S."/>
            <person name="Liolios K."/>
            <person name="Pagani I."/>
            <person name="Ivanova N."/>
            <person name="Mavromatis K."/>
            <person name="Chen A."/>
            <person name="Palaniappan K."/>
            <person name="Hauser L."/>
            <person name="Jeffries C.D."/>
            <person name="Brambilla E.M."/>
            <person name="Rohl A."/>
            <person name="Mwirichia R."/>
            <person name="Rohde M."/>
            <person name="Tindall B.J."/>
            <person name="Sikorski J."/>
            <person name="Wirth R."/>
            <person name="Goker M."/>
            <person name="Woyke T."/>
            <person name="Detter J.C."/>
            <person name="Bristow J."/>
            <person name="Eisen J.A."/>
            <person name="Markowitz V."/>
            <person name="Hugenholtz P."/>
            <person name="Kyrpides N.C."/>
            <person name="Klenk H.P."/>
            <person name="Land M."/>
        </authorList>
    </citation>
    <scope>NUCLEOTIDE SEQUENCE [LARGE SCALE GENOMIC DNA]</scope>
    <source>
        <strain evidence="2">DSM 14977 / NBRC 100410 / VKM B-2274 / 506</strain>
        <plasmid evidence="2">Plasmid pOCEPR01</plasmid>
    </source>
</reference>
<reference evidence="2" key="1">
    <citation type="submission" date="2010-11" db="EMBL/GenBank/DDBJ databases">
        <title>The complete sequence of plasmid of Oceanithermus profundus DSM 14977.</title>
        <authorList>
            <consortium name="US DOE Joint Genome Institute (JGI-PGF)"/>
            <person name="Lucas S."/>
            <person name="Copeland A."/>
            <person name="Lapidus A."/>
            <person name="Bruce D."/>
            <person name="Goodwin L."/>
            <person name="Pitluck S."/>
            <person name="Kyrpides N."/>
            <person name="Mavromatis K."/>
            <person name="Pagani I."/>
            <person name="Ivanova N."/>
            <person name="Zhang X."/>
            <person name="Brettin T."/>
            <person name="Detter J.C."/>
            <person name="Tapia R."/>
            <person name="Han C."/>
            <person name="Land M."/>
            <person name="Hauser L."/>
            <person name="Markowitz V."/>
            <person name="Cheng J.-F."/>
            <person name="Hugenholtz P."/>
            <person name="Woyke T."/>
            <person name="Wu D."/>
            <person name="Tindall B."/>
            <person name="Faehnrich R."/>
            <person name="Brambilla E."/>
            <person name="Klenk H.-P."/>
            <person name="Eisen J.A."/>
        </authorList>
    </citation>
    <scope>NUCLEOTIDE SEQUENCE [LARGE SCALE GENOMIC DNA]</scope>
    <source>
        <strain evidence="2">DSM 14977 / NBRC 100410 / VKM B-2274 / 506</strain>
        <plasmid evidence="2">Plasmid pOCEPR01</plasmid>
    </source>
</reference>
<dbReference type="eggNOG" id="COG0863">
    <property type="taxonomic scope" value="Bacteria"/>
</dbReference>
<dbReference type="HOGENOM" id="CLU_067754_0_0_0"/>
<gene>
    <name evidence="1" type="ordered locus">Ocepr_2277</name>
</gene>
<dbReference type="AlphaFoldDB" id="E4UAU0"/>
<keyword evidence="1" id="KW-0614">Plasmid</keyword>
<protein>
    <recommendedName>
        <fullName evidence="3">DNA methylase</fullName>
    </recommendedName>
</protein>
<organism evidence="1 2">
    <name type="scientific">Oceanithermus profundus (strain DSM 14977 / NBRC 100410 / VKM B-2274 / 506)</name>
    <dbReference type="NCBI Taxonomy" id="670487"/>
    <lineage>
        <taxon>Bacteria</taxon>
        <taxon>Thermotogati</taxon>
        <taxon>Deinococcota</taxon>
        <taxon>Deinococci</taxon>
        <taxon>Thermales</taxon>
        <taxon>Thermaceae</taxon>
        <taxon>Oceanithermus</taxon>
    </lineage>
</organism>
<dbReference type="KEGG" id="opr:Ocepr_2277"/>
<accession>E4UAU0</accession>
<dbReference type="RefSeq" id="WP_013449705.1">
    <property type="nucleotide sequence ID" value="NC_014753.1"/>
</dbReference>
<dbReference type="InterPro" id="IPR029063">
    <property type="entry name" value="SAM-dependent_MTases_sf"/>
</dbReference>
<dbReference type="OrthoDB" id="256730at2"/>
<keyword evidence="2" id="KW-1185">Reference proteome</keyword>